<dbReference type="SUPFAM" id="SSF81653">
    <property type="entry name" value="Calcium ATPase, transduction domain A"/>
    <property type="match status" value="1"/>
</dbReference>
<dbReference type="InterPro" id="IPR006414">
    <property type="entry name" value="P-type_ATPase_IID"/>
</dbReference>
<name>A0A9P5SRX8_9FUNG</name>
<dbReference type="SUPFAM" id="SSF56784">
    <property type="entry name" value="HAD-like"/>
    <property type="match status" value="1"/>
</dbReference>
<dbReference type="Gene3D" id="2.70.150.10">
    <property type="entry name" value="Calcium-transporting ATPase, cytoplasmic transduction domain A"/>
    <property type="match status" value="1"/>
</dbReference>
<dbReference type="SMART" id="SM00831">
    <property type="entry name" value="Cation_ATPase_N"/>
    <property type="match status" value="1"/>
</dbReference>
<keyword evidence="6 22" id="KW-0812">Transmembrane</keyword>
<dbReference type="AlphaFoldDB" id="A0A9P5SRX8"/>
<keyword evidence="14" id="KW-0915">Sodium</keyword>
<keyword evidence="17" id="KW-0739">Sodium transport</keyword>
<evidence type="ECO:0000256" key="6">
    <source>
        <dbReference type="ARBA" id="ARBA00022692"/>
    </source>
</evidence>
<dbReference type="FunFam" id="3.40.50.1000:FF:000047">
    <property type="entry name" value="Sodium P-type ATPase"/>
    <property type="match status" value="1"/>
</dbReference>
<feature type="transmembrane region" description="Helical" evidence="22">
    <location>
        <begin position="742"/>
        <end position="763"/>
    </location>
</feature>
<keyword evidence="8" id="KW-0547">Nucleotide-binding</keyword>
<feature type="transmembrane region" description="Helical" evidence="22">
    <location>
        <begin position="281"/>
        <end position="306"/>
    </location>
</feature>
<evidence type="ECO:0000256" key="15">
    <source>
        <dbReference type="ARBA" id="ARBA00023065"/>
    </source>
</evidence>
<dbReference type="GO" id="GO:0046872">
    <property type="term" value="F:metal ion binding"/>
    <property type="evidence" value="ECO:0007669"/>
    <property type="project" value="UniProtKB-KW"/>
</dbReference>
<dbReference type="InterPro" id="IPR023299">
    <property type="entry name" value="ATPase_P-typ_cyto_dom_N"/>
</dbReference>
<evidence type="ECO:0000256" key="7">
    <source>
        <dbReference type="ARBA" id="ARBA00022723"/>
    </source>
</evidence>
<evidence type="ECO:0000256" key="10">
    <source>
        <dbReference type="ARBA" id="ARBA00022842"/>
    </source>
</evidence>
<comment type="caution">
    <text evidence="24">The sequence shown here is derived from an EMBL/GenBank/DDBJ whole genome shotgun (WGS) entry which is preliminary data.</text>
</comment>
<evidence type="ECO:0000256" key="21">
    <source>
        <dbReference type="ARBA" id="ARBA00049499"/>
    </source>
</evidence>
<reference evidence="24" key="1">
    <citation type="journal article" date="2020" name="Fungal Divers.">
        <title>Resolving the Mortierellaceae phylogeny through synthesis of multi-gene phylogenetics and phylogenomics.</title>
        <authorList>
            <person name="Vandepol N."/>
            <person name="Liber J."/>
            <person name="Desiro A."/>
            <person name="Na H."/>
            <person name="Kennedy M."/>
            <person name="Barry K."/>
            <person name="Grigoriev I.V."/>
            <person name="Miller A.N."/>
            <person name="O'Donnell K."/>
            <person name="Stajich J.E."/>
            <person name="Bonito G."/>
        </authorList>
    </citation>
    <scope>NUCLEOTIDE SEQUENCE</scope>
    <source>
        <strain evidence="24">NVP1</strain>
    </source>
</reference>
<dbReference type="Pfam" id="PF00689">
    <property type="entry name" value="Cation_ATPase_C"/>
    <property type="match status" value="1"/>
</dbReference>
<comment type="catalytic activity">
    <reaction evidence="20">
        <text>K(+)(in) + ATP + H2O = K(+)(out) + ADP + phosphate + H(+)</text>
        <dbReference type="Rhea" id="RHEA:75815"/>
        <dbReference type="ChEBI" id="CHEBI:15377"/>
        <dbReference type="ChEBI" id="CHEBI:15378"/>
        <dbReference type="ChEBI" id="CHEBI:29103"/>
        <dbReference type="ChEBI" id="CHEBI:30616"/>
        <dbReference type="ChEBI" id="CHEBI:43474"/>
        <dbReference type="ChEBI" id="CHEBI:456216"/>
    </reaction>
</comment>
<dbReference type="Gene3D" id="3.40.1110.10">
    <property type="entry name" value="Calcium-transporting ATPase, cytoplasmic domain N"/>
    <property type="match status" value="1"/>
</dbReference>
<dbReference type="FunFam" id="2.70.150.10:FF:000016">
    <property type="entry name" value="Calcium-transporting P-type ATPase putative"/>
    <property type="match status" value="1"/>
</dbReference>
<dbReference type="PANTHER" id="PTHR42861">
    <property type="entry name" value="CALCIUM-TRANSPORTING ATPASE"/>
    <property type="match status" value="1"/>
</dbReference>
<dbReference type="InterPro" id="IPR059000">
    <property type="entry name" value="ATPase_P-type_domA"/>
</dbReference>
<dbReference type="PRINTS" id="PR00120">
    <property type="entry name" value="HATPASE"/>
</dbReference>
<evidence type="ECO:0000256" key="9">
    <source>
        <dbReference type="ARBA" id="ARBA00022840"/>
    </source>
</evidence>
<evidence type="ECO:0000256" key="13">
    <source>
        <dbReference type="ARBA" id="ARBA00022989"/>
    </source>
</evidence>
<dbReference type="InterPro" id="IPR023298">
    <property type="entry name" value="ATPase_P-typ_TM_dom_sf"/>
</dbReference>
<dbReference type="GO" id="GO:0008554">
    <property type="term" value="F:P-type sodium transporter activity"/>
    <property type="evidence" value="ECO:0007669"/>
    <property type="project" value="UniProtKB-EC"/>
</dbReference>
<dbReference type="FunFam" id="3.40.50.1000:FF:000001">
    <property type="entry name" value="Phospholipid-transporting ATPase IC"/>
    <property type="match status" value="1"/>
</dbReference>
<evidence type="ECO:0000256" key="3">
    <source>
        <dbReference type="ARBA" id="ARBA00022448"/>
    </source>
</evidence>
<feature type="transmembrane region" description="Helical" evidence="22">
    <location>
        <begin position="866"/>
        <end position="889"/>
    </location>
</feature>
<evidence type="ECO:0000313" key="25">
    <source>
        <dbReference type="Proteomes" id="UP000696485"/>
    </source>
</evidence>
<evidence type="ECO:0000259" key="23">
    <source>
        <dbReference type="SMART" id="SM00831"/>
    </source>
</evidence>
<dbReference type="GO" id="GO:0005524">
    <property type="term" value="F:ATP binding"/>
    <property type="evidence" value="ECO:0007669"/>
    <property type="project" value="UniProtKB-KW"/>
</dbReference>
<dbReference type="GO" id="GO:0005886">
    <property type="term" value="C:plasma membrane"/>
    <property type="evidence" value="ECO:0007669"/>
    <property type="project" value="UniProtKB-SubCell"/>
</dbReference>
<dbReference type="PROSITE" id="PS00154">
    <property type="entry name" value="ATPASE_E1_E2"/>
    <property type="match status" value="1"/>
</dbReference>
<dbReference type="SFLD" id="SFLDS00003">
    <property type="entry name" value="Haloacid_Dehalogenase"/>
    <property type="match status" value="1"/>
</dbReference>
<evidence type="ECO:0000256" key="1">
    <source>
        <dbReference type="ARBA" id="ARBA00001946"/>
    </source>
</evidence>
<dbReference type="EMBL" id="JAAAUY010000173">
    <property type="protein sequence ID" value="KAF9333967.1"/>
    <property type="molecule type" value="Genomic_DNA"/>
</dbReference>
<comment type="cofactor">
    <cofactor evidence="1">
        <name>Mg(2+)</name>
        <dbReference type="ChEBI" id="CHEBI:18420"/>
    </cofactor>
</comment>
<keyword evidence="15" id="KW-0406">Ion transport</keyword>
<dbReference type="Pfam" id="PF13246">
    <property type="entry name" value="Cation_ATPase"/>
    <property type="match status" value="1"/>
</dbReference>
<dbReference type="SFLD" id="SFLDF00027">
    <property type="entry name" value="p-type_atpase"/>
    <property type="match status" value="1"/>
</dbReference>
<feature type="transmembrane region" description="Helical" evidence="22">
    <location>
        <begin position="67"/>
        <end position="85"/>
    </location>
</feature>
<keyword evidence="12" id="KW-1278">Translocase</keyword>
<feature type="transmembrane region" description="Helical" evidence="22">
    <location>
        <begin position="253"/>
        <end position="275"/>
    </location>
</feature>
<dbReference type="InterPro" id="IPR023214">
    <property type="entry name" value="HAD_sf"/>
</dbReference>
<keyword evidence="7" id="KW-0479">Metal-binding</keyword>
<dbReference type="Pfam" id="PF00690">
    <property type="entry name" value="Cation_ATPase_N"/>
    <property type="match status" value="1"/>
</dbReference>
<feature type="transmembrane region" description="Helical" evidence="22">
    <location>
        <begin position="910"/>
        <end position="928"/>
    </location>
</feature>
<accession>A0A9P5SRX8</accession>
<evidence type="ECO:0000256" key="8">
    <source>
        <dbReference type="ARBA" id="ARBA00022741"/>
    </source>
</evidence>
<dbReference type="NCBIfam" id="TIGR01494">
    <property type="entry name" value="ATPase_P-type"/>
    <property type="match status" value="2"/>
</dbReference>
<dbReference type="EC" id="7.2.2.3" evidence="19"/>
<dbReference type="InterPro" id="IPR004014">
    <property type="entry name" value="ATPase_P-typ_cation-transptr_N"/>
</dbReference>
<dbReference type="GO" id="GO:0016887">
    <property type="term" value="F:ATP hydrolysis activity"/>
    <property type="evidence" value="ECO:0007669"/>
    <property type="project" value="InterPro"/>
</dbReference>
<feature type="transmembrane region" description="Helical" evidence="22">
    <location>
        <begin position="940"/>
        <end position="962"/>
    </location>
</feature>
<keyword evidence="25" id="KW-1185">Reference proteome</keyword>
<feature type="transmembrane region" description="Helical" evidence="22">
    <location>
        <begin position="91"/>
        <end position="110"/>
    </location>
</feature>
<dbReference type="Gene3D" id="3.40.50.1000">
    <property type="entry name" value="HAD superfamily/HAD-like"/>
    <property type="match status" value="1"/>
</dbReference>
<keyword evidence="13 22" id="KW-1133">Transmembrane helix</keyword>
<comment type="catalytic activity">
    <reaction evidence="21">
        <text>Na(+)(in) + ATP + H2O = Na(+)(out) + ADP + phosphate + H(+)</text>
        <dbReference type="Rhea" id="RHEA:14633"/>
        <dbReference type="ChEBI" id="CHEBI:15377"/>
        <dbReference type="ChEBI" id="CHEBI:15378"/>
        <dbReference type="ChEBI" id="CHEBI:29101"/>
        <dbReference type="ChEBI" id="CHEBI:30616"/>
        <dbReference type="ChEBI" id="CHEBI:43474"/>
        <dbReference type="ChEBI" id="CHEBI:456216"/>
        <dbReference type="EC" id="7.2.2.3"/>
    </reaction>
    <physiologicalReaction direction="left-to-right" evidence="21">
        <dbReference type="Rhea" id="RHEA:14634"/>
    </physiologicalReaction>
</comment>
<evidence type="ECO:0000256" key="18">
    <source>
        <dbReference type="ARBA" id="ARBA00035017"/>
    </source>
</evidence>
<dbReference type="PRINTS" id="PR00119">
    <property type="entry name" value="CATATPASE"/>
</dbReference>
<dbReference type="InterPro" id="IPR044492">
    <property type="entry name" value="P_typ_ATPase_HD_dom"/>
</dbReference>
<evidence type="ECO:0000256" key="20">
    <source>
        <dbReference type="ARBA" id="ARBA00048599"/>
    </source>
</evidence>
<dbReference type="SUPFAM" id="SSF81665">
    <property type="entry name" value="Calcium ATPase, transmembrane domain M"/>
    <property type="match status" value="1"/>
</dbReference>
<comment type="subcellular location">
    <subcellularLocation>
        <location evidence="2">Cell membrane</location>
        <topology evidence="2">Multi-pass membrane protein</topology>
    </subcellularLocation>
</comment>
<keyword evidence="3" id="KW-0813">Transport</keyword>
<evidence type="ECO:0000256" key="5">
    <source>
        <dbReference type="ARBA" id="ARBA00022538"/>
    </source>
</evidence>
<evidence type="ECO:0000256" key="11">
    <source>
        <dbReference type="ARBA" id="ARBA00022958"/>
    </source>
</evidence>
<evidence type="ECO:0000256" key="22">
    <source>
        <dbReference type="SAM" id="Phobius"/>
    </source>
</evidence>
<evidence type="ECO:0000256" key="17">
    <source>
        <dbReference type="ARBA" id="ARBA00023201"/>
    </source>
</evidence>
<keyword evidence="5" id="KW-0633">Potassium transport</keyword>
<feature type="domain" description="Cation-transporting P-type ATPase N-terminal" evidence="23">
    <location>
        <begin position="13"/>
        <end position="87"/>
    </location>
</feature>
<dbReference type="SFLD" id="SFLDG00002">
    <property type="entry name" value="C1.7:_P-type_atpase_like"/>
    <property type="match status" value="1"/>
</dbReference>
<dbReference type="Gene3D" id="1.20.1110.10">
    <property type="entry name" value="Calcium-transporting ATPase, transmembrane domain"/>
    <property type="match status" value="1"/>
</dbReference>
<dbReference type="Proteomes" id="UP000696485">
    <property type="component" value="Unassembled WGS sequence"/>
</dbReference>
<evidence type="ECO:0000313" key="24">
    <source>
        <dbReference type="EMBL" id="KAF9333967.1"/>
    </source>
</evidence>
<organism evidence="24 25">
    <name type="scientific">Podila minutissima</name>
    <dbReference type="NCBI Taxonomy" id="64525"/>
    <lineage>
        <taxon>Eukaryota</taxon>
        <taxon>Fungi</taxon>
        <taxon>Fungi incertae sedis</taxon>
        <taxon>Mucoromycota</taxon>
        <taxon>Mortierellomycotina</taxon>
        <taxon>Mortierellomycetes</taxon>
        <taxon>Mortierellales</taxon>
        <taxon>Mortierellaceae</taxon>
        <taxon>Podila</taxon>
    </lineage>
</organism>
<evidence type="ECO:0000256" key="4">
    <source>
        <dbReference type="ARBA" id="ARBA00022475"/>
    </source>
</evidence>
<dbReference type="InterPro" id="IPR036412">
    <property type="entry name" value="HAD-like_sf"/>
</dbReference>
<keyword evidence="9" id="KW-0067">ATP-binding</keyword>
<evidence type="ECO:0000256" key="12">
    <source>
        <dbReference type="ARBA" id="ARBA00022967"/>
    </source>
</evidence>
<feature type="transmembrane region" description="Helical" evidence="22">
    <location>
        <begin position="820"/>
        <end position="846"/>
    </location>
</feature>
<dbReference type="InterPro" id="IPR008250">
    <property type="entry name" value="ATPase_P-typ_transduc_dom_A_sf"/>
</dbReference>
<dbReference type="InterPro" id="IPR006068">
    <property type="entry name" value="ATPase_P-typ_cation-transptr_C"/>
</dbReference>
<dbReference type="NCBIfam" id="TIGR01523">
    <property type="entry name" value="ATPase-IID_K-Na"/>
    <property type="match status" value="1"/>
</dbReference>
<protein>
    <recommendedName>
        <fullName evidence="19">P-type Na(+) transporter</fullName>
        <ecNumber evidence="19">7.2.2.3</ecNumber>
    </recommendedName>
</protein>
<dbReference type="SUPFAM" id="SSF81660">
    <property type="entry name" value="Metal cation-transporting ATPase, ATP-binding domain N"/>
    <property type="match status" value="1"/>
</dbReference>
<dbReference type="InterPro" id="IPR001757">
    <property type="entry name" value="P_typ_ATPase"/>
</dbReference>
<keyword evidence="10" id="KW-0460">Magnesium</keyword>
<evidence type="ECO:0000256" key="16">
    <source>
        <dbReference type="ARBA" id="ARBA00023136"/>
    </source>
</evidence>
<comment type="similarity">
    <text evidence="18">Belongs to the cation transport ATPase (P-type) (TC 3.A.3) family. Type IID subfamily.</text>
</comment>
<proteinExistence type="inferred from homology"/>
<evidence type="ECO:0000256" key="14">
    <source>
        <dbReference type="ARBA" id="ARBA00023053"/>
    </source>
</evidence>
<dbReference type="Pfam" id="PF00122">
    <property type="entry name" value="E1-E2_ATPase"/>
    <property type="match status" value="1"/>
</dbReference>
<dbReference type="GO" id="GO:0006813">
    <property type="term" value="P:potassium ion transport"/>
    <property type="evidence" value="ECO:0007669"/>
    <property type="project" value="UniProtKB-KW"/>
</dbReference>
<evidence type="ECO:0000256" key="2">
    <source>
        <dbReference type="ARBA" id="ARBA00004651"/>
    </source>
</evidence>
<keyword evidence="4" id="KW-1003">Cell membrane</keyword>
<feature type="transmembrane region" description="Helical" evidence="22">
    <location>
        <begin position="775"/>
        <end position="799"/>
    </location>
</feature>
<evidence type="ECO:0000256" key="19">
    <source>
        <dbReference type="ARBA" id="ARBA00035029"/>
    </source>
</evidence>
<gene>
    <name evidence="24" type="primary">ENA1_2</name>
    <name evidence="24" type="ORF">BG006_002899</name>
</gene>
<sequence>MGKTTVNLEPETPFHTLTVDQVAQHYNTSILEGISSEEAAQRLQTYGTNELEGDGGIKWYKVLWRQFANVLVCVLIAACALSFATGDYAEGGVIVFIIVMNAGIGFWQEFSAEQTMEALRNMSSPTAQIIRDETRVTVPNNQVVPGDIMIFEDGDVIGADCRLFEVFNLETDEALLTGESLPVQKNLELIESPEQPLGDRLNMVFSSTTVVKGRAKGIVTSTGMKTQIGKIATSLLQADTHESTPLQKRLNKLAWCVFIAALFLVVVVFGVHNFVYSKEVAIYAISVSIAIIPEGLVAVVTLTMAFGVRRMAAFKAIVRRLSSLESLGAVTNICSDKTGTLTQSKMVAVRMWFPADGYYRVSGTGFVPEGEIFRQGEVAEDSTNEEKVDTGAGSNSYLRAIQVASLCNMSELRRTQHPETHGEWSAIGDPTEIALQVLAHKAGLPKPDLVAQGFNLIAEFPFDSSVKRMSVLYQAPTTAEGPGDHFIFMKGATERILSCCSAYREGDKEVSILSEKGGSRTAFESMIAEKMETLAEKGLRVLTLAYRKFDVVPGVDLVHGLVREEVETNMVFLGLVGIYDPPRAESRPAVLKCYEAGIRVHMLTGDHPSTAAAIAKEVAIIPEDVPVHNNPLIMTAAQFDSMSDEEVDRLAELPRVVARCSPDTKVKMIAALHRRKMFATMTGDGVNDSPSLKAADVGIAMGQSGSDVAKQAADIVLTDDNFSTIVQAVAEGRRMFANIQKFVQHLMSANVAEIVILVIGLAIKDKDGHALFPMSAVEILLLNMITSAPPAMGLGLELPSETSMREPPRSAKQGIFSFEVVMDTFIYGLAMGILSFASFCIVLFGFQDGPLVGTDCNSHWSEGCDGVFKARATGYTAMTLLILVHAINCRALREPGWTIKNLKTLNTNNTLWLSIIIGSLLVFPVLYIPGFNHTVFKHTYLTYEWGLVIVDVILFILFAELYKFIKRRTMKPLSGGTDAETEMDRMRTYTMQGDSVLEVKATK</sequence>
<dbReference type="InterPro" id="IPR018303">
    <property type="entry name" value="ATPase_P-typ_P_site"/>
</dbReference>
<keyword evidence="16 22" id="KW-0472">Membrane</keyword>
<keyword evidence="11" id="KW-0630">Potassium</keyword>